<reference evidence="4" key="1">
    <citation type="journal article" date="2019" name="Int. J. Syst. Evol. Microbiol.">
        <title>The Global Catalogue of Microorganisms (GCM) 10K type strain sequencing project: providing services to taxonomists for standard genome sequencing and annotation.</title>
        <authorList>
            <consortium name="The Broad Institute Genomics Platform"/>
            <consortium name="The Broad Institute Genome Sequencing Center for Infectious Disease"/>
            <person name="Wu L."/>
            <person name="Ma J."/>
        </authorList>
    </citation>
    <scope>NUCLEOTIDE SEQUENCE [LARGE SCALE GENOMIC DNA]</scope>
    <source>
        <strain evidence="4">JCM 13584</strain>
    </source>
</reference>
<dbReference type="Gene3D" id="3.40.50.1110">
    <property type="entry name" value="SGNH hydrolase"/>
    <property type="match status" value="1"/>
</dbReference>
<evidence type="ECO:0000313" key="4">
    <source>
        <dbReference type="Proteomes" id="UP001499954"/>
    </source>
</evidence>
<dbReference type="Pfam" id="PF13472">
    <property type="entry name" value="Lipase_GDSL_2"/>
    <property type="match status" value="1"/>
</dbReference>
<dbReference type="GO" id="GO:0016787">
    <property type="term" value="F:hydrolase activity"/>
    <property type="evidence" value="ECO:0007669"/>
    <property type="project" value="UniProtKB-KW"/>
</dbReference>
<dbReference type="Proteomes" id="UP001499954">
    <property type="component" value="Unassembled WGS sequence"/>
</dbReference>
<proteinExistence type="predicted"/>
<gene>
    <name evidence="3" type="ORF">GCM10009717_00530</name>
</gene>
<dbReference type="InterPro" id="IPR013830">
    <property type="entry name" value="SGNH_hydro"/>
</dbReference>
<dbReference type="RefSeq" id="WP_157416283.1">
    <property type="nucleotide sequence ID" value="NZ_BAAAMK010000001.1"/>
</dbReference>
<name>A0ABP5BCV5_9MICO</name>
<dbReference type="SUPFAM" id="SSF52266">
    <property type="entry name" value="SGNH hydrolase"/>
    <property type="match status" value="1"/>
</dbReference>
<feature type="chain" id="PRO_5046808514" evidence="1">
    <location>
        <begin position="25"/>
        <end position="271"/>
    </location>
</feature>
<accession>A0ABP5BCV5</accession>
<feature type="signal peptide" evidence="1">
    <location>
        <begin position="1"/>
        <end position="24"/>
    </location>
</feature>
<evidence type="ECO:0000313" key="3">
    <source>
        <dbReference type="EMBL" id="GAA1938005.1"/>
    </source>
</evidence>
<organism evidence="3 4">
    <name type="scientific">Agromyces allii</name>
    <dbReference type="NCBI Taxonomy" id="393607"/>
    <lineage>
        <taxon>Bacteria</taxon>
        <taxon>Bacillati</taxon>
        <taxon>Actinomycetota</taxon>
        <taxon>Actinomycetes</taxon>
        <taxon>Micrococcales</taxon>
        <taxon>Microbacteriaceae</taxon>
        <taxon>Agromyces</taxon>
    </lineage>
</organism>
<protein>
    <submittedName>
        <fullName evidence="3">SGNH/GDSL hydrolase family protein</fullName>
    </submittedName>
</protein>
<keyword evidence="1" id="KW-0732">Signal</keyword>
<dbReference type="EMBL" id="BAAAMK010000001">
    <property type="protein sequence ID" value="GAA1938005.1"/>
    <property type="molecule type" value="Genomic_DNA"/>
</dbReference>
<comment type="caution">
    <text evidence="3">The sequence shown here is derived from an EMBL/GenBank/DDBJ whole genome shotgun (WGS) entry which is preliminary data.</text>
</comment>
<evidence type="ECO:0000256" key="1">
    <source>
        <dbReference type="SAM" id="SignalP"/>
    </source>
</evidence>
<feature type="domain" description="SGNH hydrolase-type esterase" evidence="2">
    <location>
        <begin position="34"/>
        <end position="256"/>
    </location>
</feature>
<keyword evidence="3" id="KW-0378">Hydrolase</keyword>
<keyword evidence="4" id="KW-1185">Reference proteome</keyword>
<evidence type="ECO:0000259" key="2">
    <source>
        <dbReference type="Pfam" id="PF13472"/>
    </source>
</evidence>
<sequence>MLSATAAAVALVAGTLVGATTAQAAAPPPPSIAALGDSISQAFDACGYKACPTYSWSTGSVASVNSHASRLRAAGATSLAVTNNSVVGAVAAALPAQAQLAVAQRAQYVTIQIGANDACTTTVAGMTPTAAFEASVLAAITAVNTGQPTAKIFVASIPNLKRMWEVSKGKAGARLVWAAGRICQSMLAKPTSTAAADVARRDQVQARANEFNAALARVCTPARNCTFDGNAVANYVFTSSQISVLDYFHPSIAGQAKIAEITWPLTPYGAP</sequence>
<dbReference type="InterPro" id="IPR036514">
    <property type="entry name" value="SGNH_hydro_sf"/>
</dbReference>